<gene>
    <name evidence="1" type="ORF">N3K66_004978</name>
</gene>
<name>A0ACC0V3J0_9HYPO</name>
<proteinExistence type="predicted"/>
<reference evidence="1" key="1">
    <citation type="submission" date="2022-10" db="EMBL/GenBank/DDBJ databases">
        <title>Complete Genome of Trichothecium roseum strain YXFP-22015, a Plant Pathogen Isolated from Citrus.</title>
        <authorList>
            <person name="Wang Y."/>
            <person name="Zhu L."/>
        </authorList>
    </citation>
    <scope>NUCLEOTIDE SEQUENCE</scope>
    <source>
        <strain evidence="1">YXFP-22015</strain>
    </source>
</reference>
<evidence type="ECO:0000313" key="1">
    <source>
        <dbReference type="EMBL" id="KAI9900716.1"/>
    </source>
</evidence>
<accession>A0ACC0V3J0</accession>
<keyword evidence="2" id="KW-1185">Reference proteome</keyword>
<sequence length="97" mass="10627">MSEAYERERQNNARLDDLAGKVSALRGVTVDIYDHARSQDVIDSTSETFSSMGSQLKGSASRMTRMAASGNKVAIMKLSAICIGVFLVLYYGLKLIF</sequence>
<organism evidence="1 2">
    <name type="scientific">Trichothecium roseum</name>
    <dbReference type="NCBI Taxonomy" id="47278"/>
    <lineage>
        <taxon>Eukaryota</taxon>
        <taxon>Fungi</taxon>
        <taxon>Dikarya</taxon>
        <taxon>Ascomycota</taxon>
        <taxon>Pezizomycotina</taxon>
        <taxon>Sordariomycetes</taxon>
        <taxon>Hypocreomycetidae</taxon>
        <taxon>Hypocreales</taxon>
        <taxon>Hypocreales incertae sedis</taxon>
        <taxon>Trichothecium</taxon>
    </lineage>
</organism>
<dbReference type="EMBL" id="CM047943">
    <property type="protein sequence ID" value="KAI9900716.1"/>
    <property type="molecule type" value="Genomic_DNA"/>
</dbReference>
<dbReference type="Proteomes" id="UP001163324">
    <property type="component" value="Chromosome 4"/>
</dbReference>
<protein>
    <submittedName>
        <fullName evidence="1">Uncharacterized protein</fullName>
    </submittedName>
</protein>
<evidence type="ECO:0000313" key="2">
    <source>
        <dbReference type="Proteomes" id="UP001163324"/>
    </source>
</evidence>
<comment type="caution">
    <text evidence="1">The sequence shown here is derived from an EMBL/GenBank/DDBJ whole genome shotgun (WGS) entry which is preliminary data.</text>
</comment>